<protein>
    <submittedName>
        <fullName evidence="8">Arabinose-5-phosphate isomerase</fullName>
    </submittedName>
</protein>
<dbReference type="InterPro" id="IPR046342">
    <property type="entry name" value="CBS_dom_sf"/>
</dbReference>
<comment type="similarity">
    <text evidence="1">Belongs to the SIS family. GutQ/KpsF subfamily.</text>
</comment>
<dbReference type="InterPro" id="IPR000644">
    <property type="entry name" value="CBS_dom"/>
</dbReference>
<dbReference type="PROSITE" id="PS51464">
    <property type="entry name" value="SIS"/>
    <property type="match status" value="1"/>
</dbReference>
<keyword evidence="9" id="KW-1185">Reference proteome</keyword>
<evidence type="ECO:0000256" key="3">
    <source>
        <dbReference type="ARBA" id="ARBA00023122"/>
    </source>
</evidence>
<dbReference type="Pfam" id="PF00571">
    <property type="entry name" value="CBS"/>
    <property type="match status" value="2"/>
</dbReference>
<dbReference type="InterPro" id="IPR004800">
    <property type="entry name" value="KdsD/KpsF-type"/>
</dbReference>
<feature type="region of interest" description="Disordered" evidence="5">
    <location>
        <begin position="338"/>
        <end position="391"/>
    </location>
</feature>
<organism evidence="8 9">
    <name type="scientific">Bryocella elongata</name>
    <dbReference type="NCBI Taxonomy" id="863522"/>
    <lineage>
        <taxon>Bacteria</taxon>
        <taxon>Pseudomonadati</taxon>
        <taxon>Acidobacteriota</taxon>
        <taxon>Terriglobia</taxon>
        <taxon>Terriglobales</taxon>
        <taxon>Acidobacteriaceae</taxon>
        <taxon>Bryocella</taxon>
    </lineage>
</organism>
<dbReference type="Proteomes" id="UP000236728">
    <property type="component" value="Unassembled WGS sequence"/>
</dbReference>
<dbReference type="InterPro" id="IPR046348">
    <property type="entry name" value="SIS_dom_sf"/>
</dbReference>
<evidence type="ECO:0000256" key="2">
    <source>
        <dbReference type="ARBA" id="ARBA00022737"/>
    </source>
</evidence>
<dbReference type="Gene3D" id="3.40.50.10490">
    <property type="entry name" value="Glucose-6-phosphate isomerase like protein, domain 1"/>
    <property type="match status" value="1"/>
</dbReference>
<dbReference type="GO" id="GO:0016853">
    <property type="term" value="F:isomerase activity"/>
    <property type="evidence" value="ECO:0007669"/>
    <property type="project" value="UniProtKB-KW"/>
</dbReference>
<evidence type="ECO:0000313" key="9">
    <source>
        <dbReference type="Proteomes" id="UP000236728"/>
    </source>
</evidence>
<dbReference type="OrthoDB" id="9762536at2"/>
<dbReference type="Pfam" id="PF01380">
    <property type="entry name" value="SIS"/>
    <property type="match status" value="1"/>
</dbReference>
<feature type="domain" description="SIS" evidence="7">
    <location>
        <begin position="48"/>
        <end position="190"/>
    </location>
</feature>
<evidence type="ECO:0000256" key="5">
    <source>
        <dbReference type="SAM" id="MobiDB-lite"/>
    </source>
</evidence>
<reference evidence="8 9" key="1">
    <citation type="submission" date="2016-10" db="EMBL/GenBank/DDBJ databases">
        <authorList>
            <person name="de Groot N.N."/>
        </authorList>
    </citation>
    <scope>NUCLEOTIDE SEQUENCE [LARGE SCALE GENOMIC DNA]</scope>
    <source>
        <strain evidence="8 9">DSM 22489</strain>
    </source>
</reference>
<evidence type="ECO:0000259" key="6">
    <source>
        <dbReference type="PROSITE" id="PS51371"/>
    </source>
</evidence>
<accession>A0A1H6B3Y4</accession>
<dbReference type="PROSITE" id="PS51371">
    <property type="entry name" value="CBS"/>
    <property type="match status" value="2"/>
</dbReference>
<name>A0A1H6B3Y4_9BACT</name>
<evidence type="ECO:0000256" key="1">
    <source>
        <dbReference type="ARBA" id="ARBA00008165"/>
    </source>
</evidence>
<evidence type="ECO:0000259" key="7">
    <source>
        <dbReference type="PROSITE" id="PS51464"/>
    </source>
</evidence>
<evidence type="ECO:0000313" key="8">
    <source>
        <dbReference type="EMBL" id="SEG54937.1"/>
    </source>
</evidence>
<dbReference type="InterPro" id="IPR001347">
    <property type="entry name" value="SIS_dom"/>
</dbReference>
<dbReference type="EMBL" id="FNVA01000006">
    <property type="protein sequence ID" value="SEG54937.1"/>
    <property type="molecule type" value="Genomic_DNA"/>
</dbReference>
<dbReference type="PANTHER" id="PTHR42745">
    <property type="match status" value="1"/>
</dbReference>
<dbReference type="InterPro" id="IPR035474">
    <property type="entry name" value="SIS_Kpsf"/>
</dbReference>
<keyword evidence="2" id="KW-0677">Repeat</keyword>
<dbReference type="NCBIfam" id="TIGR00393">
    <property type="entry name" value="kpsF"/>
    <property type="match status" value="1"/>
</dbReference>
<dbReference type="AlphaFoldDB" id="A0A1H6B3Y4"/>
<dbReference type="SUPFAM" id="SSF53697">
    <property type="entry name" value="SIS domain"/>
    <property type="match status" value="1"/>
</dbReference>
<keyword evidence="3 4" id="KW-0129">CBS domain</keyword>
<proteinExistence type="inferred from homology"/>
<feature type="domain" description="CBS" evidence="6">
    <location>
        <begin position="282"/>
        <end position="342"/>
    </location>
</feature>
<dbReference type="CDD" id="cd05014">
    <property type="entry name" value="SIS_Kpsf"/>
    <property type="match status" value="1"/>
</dbReference>
<sequence length="391" mass="41604">MADFVPTPQASTPTAAELVRIEAAGLEKLATRLEGPMRDTFARAVERIVEAVRTRRRTIVTGVGKSGLIARKIAATLVSTGTPAQFLHPSDALHGDLGVVTAGDVVLALSYSGETEELLRLIPVLPRLGATLISITGCTTSTLASASAHVLDVAIDREACSHQLAPTASTTAMLALGDALAMEVSARLDFKPRDFADLHPGGQLGKRLVTVRKLMHTGAEMPSVPPTATMPQIIHEMSAKRLGVTLVHTHDRLLGILSDGDLRRLLERNGPHAFHKTAGEIVNHNPRTIPPETLAIDALILMEQRKITSLVVTEEGPHGPTAVGVVHLHDLWEVAPEAPASESTEITEFAEVQEGGDPSTTSDDGEQEPEFPGIPDDEPGHEDEPGDDGRL</sequence>
<dbReference type="GO" id="GO:1901135">
    <property type="term" value="P:carbohydrate derivative metabolic process"/>
    <property type="evidence" value="ECO:0007669"/>
    <property type="project" value="InterPro"/>
</dbReference>
<dbReference type="GO" id="GO:0097367">
    <property type="term" value="F:carbohydrate derivative binding"/>
    <property type="evidence" value="ECO:0007669"/>
    <property type="project" value="InterPro"/>
</dbReference>
<keyword evidence="8" id="KW-0413">Isomerase</keyword>
<dbReference type="RefSeq" id="WP_103934316.1">
    <property type="nucleotide sequence ID" value="NZ_FNVA01000006.1"/>
</dbReference>
<dbReference type="GO" id="GO:0005975">
    <property type="term" value="P:carbohydrate metabolic process"/>
    <property type="evidence" value="ECO:0007669"/>
    <property type="project" value="InterPro"/>
</dbReference>
<dbReference type="Gene3D" id="3.10.580.10">
    <property type="entry name" value="CBS-domain"/>
    <property type="match status" value="1"/>
</dbReference>
<dbReference type="InterPro" id="IPR050986">
    <property type="entry name" value="GutQ/KpsF_isomerases"/>
</dbReference>
<dbReference type="CDD" id="cd04604">
    <property type="entry name" value="CBS_pair_SIS_assoc"/>
    <property type="match status" value="1"/>
</dbReference>
<evidence type="ECO:0000256" key="4">
    <source>
        <dbReference type="PROSITE-ProRule" id="PRU00703"/>
    </source>
</evidence>
<feature type="domain" description="CBS" evidence="6">
    <location>
        <begin position="215"/>
        <end position="274"/>
    </location>
</feature>
<feature type="compositionally biased region" description="Acidic residues" evidence="5">
    <location>
        <begin position="363"/>
        <end position="391"/>
    </location>
</feature>
<dbReference type="SUPFAM" id="SSF54631">
    <property type="entry name" value="CBS-domain pair"/>
    <property type="match status" value="1"/>
</dbReference>
<gene>
    <name evidence="8" type="ORF">SAMN05421819_3455</name>
</gene>
<dbReference type="SMART" id="SM00116">
    <property type="entry name" value="CBS"/>
    <property type="match status" value="2"/>
</dbReference>
<dbReference type="PANTHER" id="PTHR42745:SF1">
    <property type="entry name" value="ARABINOSE 5-PHOSPHATE ISOMERASE KDSD"/>
    <property type="match status" value="1"/>
</dbReference>